<dbReference type="Proteomes" id="UP001461498">
    <property type="component" value="Unassembled WGS sequence"/>
</dbReference>
<accession>A0AAW1D1H8</accession>
<evidence type="ECO:0000313" key="2">
    <source>
        <dbReference type="Proteomes" id="UP001461498"/>
    </source>
</evidence>
<dbReference type="EMBL" id="JAPXFL010000007">
    <property type="protein sequence ID" value="KAK9504541.1"/>
    <property type="molecule type" value="Genomic_DNA"/>
</dbReference>
<comment type="caution">
    <text evidence="1">The sequence shown here is derived from an EMBL/GenBank/DDBJ whole genome shotgun (WGS) entry which is preliminary data.</text>
</comment>
<dbReference type="AlphaFoldDB" id="A0AAW1D1H8"/>
<gene>
    <name evidence="1" type="ORF">O3M35_010854</name>
</gene>
<protein>
    <submittedName>
        <fullName evidence="1">Uncharacterized protein</fullName>
    </submittedName>
</protein>
<evidence type="ECO:0000313" key="1">
    <source>
        <dbReference type="EMBL" id="KAK9504541.1"/>
    </source>
</evidence>
<reference evidence="1 2" key="1">
    <citation type="submission" date="2022-12" db="EMBL/GenBank/DDBJ databases">
        <title>Chromosome-level genome assembly of true bugs.</title>
        <authorList>
            <person name="Ma L."/>
            <person name="Li H."/>
        </authorList>
    </citation>
    <scope>NUCLEOTIDE SEQUENCE [LARGE SCALE GENOMIC DNA]</scope>
    <source>
        <strain evidence="1">Lab_2022b</strain>
    </source>
</reference>
<name>A0AAW1D1H8_9HEMI</name>
<keyword evidence="2" id="KW-1185">Reference proteome</keyword>
<proteinExistence type="predicted"/>
<sequence>MSFPRVCTIAGVSEDDKCPKGVILRQLMKKLNDVESCMTRTPVFARLHVTSESCSCSKNKHPHAGKKKRSFELQTLDGQEAHPDKFYFEPLRGWHPPVQKLNKVPHRYTPCFNGRQPPTKNCEEIDCQFSTHLDKKGAGKDPECCYIECEREQQGFRDWRPKYSCNHPAFCKASCFDHPTTNDFFNVHPPDSRKERCDE</sequence>
<organism evidence="1 2">
    <name type="scientific">Rhynocoris fuscipes</name>
    <dbReference type="NCBI Taxonomy" id="488301"/>
    <lineage>
        <taxon>Eukaryota</taxon>
        <taxon>Metazoa</taxon>
        <taxon>Ecdysozoa</taxon>
        <taxon>Arthropoda</taxon>
        <taxon>Hexapoda</taxon>
        <taxon>Insecta</taxon>
        <taxon>Pterygota</taxon>
        <taxon>Neoptera</taxon>
        <taxon>Paraneoptera</taxon>
        <taxon>Hemiptera</taxon>
        <taxon>Heteroptera</taxon>
        <taxon>Panheteroptera</taxon>
        <taxon>Cimicomorpha</taxon>
        <taxon>Reduviidae</taxon>
        <taxon>Harpactorinae</taxon>
        <taxon>Harpactorini</taxon>
        <taxon>Rhynocoris</taxon>
    </lineage>
</organism>